<evidence type="ECO:0000313" key="4">
    <source>
        <dbReference type="Proteomes" id="UP000319209"/>
    </source>
</evidence>
<evidence type="ECO:0000259" key="2">
    <source>
        <dbReference type="Pfam" id="PF04536"/>
    </source>
</evidence>
<dbReference type="KEGG" id="fop:FNB79_11975"/>
<evidence type="ECO:0000313" key="3">
    <source>
        <dbReference type="EMBL" id="QDO94645.1"/>
    </source>
</evidence>
<protein>
    <submittedName>
        <fullName evidence="3">TPM domain-containing protein</fullName>
    </submittedName>
</protein>
<gene>
    <name evidence="3" type="ORF">FNB79_11975</name>
</gene>
<dbReference type="InterPro" id="IPR007621">
    <property type="entry name" value="TPM_dom"/>
</dbReference>
<reference evidence="3 4" key="1">
    <citation type="submission" date="2019-07" db="EMBL/GenBank/DDBJ databases">
        <title>Genome sequencing for Formosa sp. PS13.</title>
        <authorList>
            <person name="Park S.-J."/>
        </authorList>
    </citation>
    <scope>NUCLEOTIDE SEQUENCE [LARGE SCALE GENOMIC DNA]</scope>
    <source>
        <strain evidence="3 4">PS13</strain>
    </source>
</reference>
<dbReference type="RefSeq" id="WP_143381526.1">
    <property type="nucleotide sequence ID" value="NZ_CP041637.1"/>
</dbReference>
<dbReference type="PANTHER" id="PTHR30373:SF2">
    <property type="entry name" value="UPF0603 PROTEIN YGCG"/>
    <property type="match status" value="1"/>
</dbReference>
<keyword evidence="4" id="KW-1185">Reference proteome</keyword>
<proteinExistence type="predicted"/>
<dbReference type="Gene3D" id="3.10.310.50">
    <property type="match status" value="1"/>
</dbReference>
<accession>A0A516GT11</accession>
<feature type="signal peptide" evidence="1">
    <location>
        <begin position="1"/>
        <end position="23"/>
    </location>
</feature>
<sequence length="173" mass="19433">MKIVTKILILLLTLNLLSCKDSAKETIVLCSLEMEMDIFPKPIGIINDYGQIFTESQRTELTKILYDYDVKTKRQIVVVTVDSIKPYVEIQKYATNLGNDWRVGAANKNNGLTIVVCKPCRQIGIATGLGTELILTDEICKEVIEKTIIPEFKSGEFYSGIKNGVTELIAKWK</sequence>
<dbReference type="PANTHER" id="PTHR30373">
    <property type="entry name" value="UPF0603 PROTEIN YGCG"/>
    <property type="match status" value="1"/>
</dbReference>
<dbReference type="Proteomes" id="UP000319209">
    <property type="component" value="Chromosome"/>
</dbReference>
<dbReference type="EMBL" id="CP041637">
    <property type="protein sequence ID" value="QDO94645.1"/>
    <property type="molecule type" value="Genomic_DNA"/>
</dbReference>
<evidence type="ECO:0000256" key="1">
    <source>
        <dbReference type="SAM" id="SignalP"/>
    </source>
</evidence>
<feature type="domain" description="TPM" evidence="2">
    <location>
        <begin position="46"/>
        <end position="170"/>
    </location>
</feature>
<dbReference type="Pfam" id="PF04536">
    <property type="entry name" value="TPM_phosphatase"/>
    <property type="match status" value="1"/>
</dbReference>
<name>A0A516GT11_9FLAO</name>
<keyword evidence="1" id="KW-0732">Signal</keyword>
<dbReference type="OrthoDB" id="9810918at2"/>
<dbReference type="AlphaFoldDB" id="A0A516GT11"/>
<organism evidence="3 4">
    <name type="scientific">Formosa sediminum</name>
    <dbReference type="NCBI Taxonomy" id="2594004"/>
    <lineage>
        <taxon>Bacteria</taxon>
        <taxon>Pseudomonadati</taxon>
        <taxon>Bacteroidota</taxon>
        <taxon>Flavobacteriia</taxon>
        <taxon>Flavobacteriales</taxon>
        <taxon>Flavobacteriaceae</taxon>
        <taxon>Formosa</taxon>
    </lineage>
</organism>
<feature type="chain" id="PRO_5021876249" evidence="1">
    <location>
        <begin position="24"/>
        <end position="173"/>
    </location>
</feature>